<dbReference type="InterPro" id="IPR012675">
    <property type="entry name" value="Beta-grasp_dom_sf"/>
</dbReference>
<reference evidence="1 2" key="1">
    <citation type="submission" date="2019-08" db="EMBL/GenBank/DDBJ databases">
        <title>Whole-genome Sequencing of e-waste polymer degrading bacterium Pseudomonas sp. strain PE08.</title>
        <authorList>
            <person name="Kirdat K."/>
            <person name="Debbarma P."/>
            <person name="Narawade N."/>
            <person name="Suyal D."/>
            <person name="Thorat V."/>
            <person name="Shouche Y."/>
            <person name="Goel R."/>
            <person name="Yadav A."/>
        </authorList>
    </citation>
    <scope>NUCLEOTIDE SEQUENCE [LARGE SCALE GENOMIC DNA]</scope>
    <source>
        <strain evidence="1 2">PE08</strain>
    </source>
</reference>
<dbReference type="Gene3D" id="3.10.20.30">
    <property type="match status" value="1"/>
</dbReference>
<gene>
    <name evidence="1" type="ORF">FXN65_25000</name>
</gene>
<protein>
    <submittedName>
        <fullName evidence="1">MoaD/ThiS family protein</fullName>
    </submittedName>
</protein>
<dbReference type="SUPFAM" id="SSF54285">
    <property type="entry name" value="MoaD/ThiS"/>
    <property type="match status" value="1"/>
</dbReference>
<dbReference type="EMBL" id="CP043311">
    <property type="protein sequence ID" value="QEY65156.1"/>
    <property type="molecule type" value="Genomic_DNA"/>
</dbReference>
<organism evidence="1 2">
    <name type="scientific">Metapseudomonas lalkuanensis</name>
    <dbReference type="NCBI Taxonomy" id="2604832"/>
    <lineage>
        <taxon>Bacteria</taxon>
        <taxon>Pseudomonadati</taxon>
        <taxon>Pseudomonadota</taxon>
        <taxon>Gammaproteobacteria</taxon>
        <taxon>Pseudomonadales</taxon>
        <taxon>Pseudomonadaceae</taxon>
        <taxon>Metapseudomonas</taxon>
    </lineage>
</organism>
<keyword evidence="2" id="KW-1185">Reference proteome</keyword>
<dbReference type="PANTHER" id="PTHR38031">
    <property type="entry name" value="SULFUR CARRIER PROTEIN SLR0821-RELATED"/>
    <property type="match status" value="1"/>
</dbReference>
<evidence type="ECO:0000313" key="1">
    <source>
        <dbReference type="EMBL" id="QEY65156.1"/>
    </source>
</evidence>
<name>A0A5J6QWB9_9GAMM</name>
<dbReference type="InterPro" id="IPR016155">
    <property type="entry name" value="Mopterin_synth/thiamin_S_b"/>
</dbReference>
<accession>A0A5J6QWB9</accession>
<dbReference type="PANTHER" id="PTHR38031:SF1">
    <property type="entry name" value="SULFUR CARRIER PROTEIN CYSO"/>
    <property type="match status" value="1"/>
</dbReference>
<dbReference type="InterPro" id="IPR052045">
    <property type="entry name" value="Sulfur_Carrier/Prot_Modifier"/>
</dbReference>
<proteinExistence type="predicted"/>
<sequence>MAHMSFTPNLQRHLDVPELDVAAASVAEALEAAFAANPRLRSYLLDDQGRLRRHVAIFVDAQQVSDRRRLTDPVGPASDIFVVQALSGG</sequence>
<dbReference type="KEGG" id="plal:FXN65_25000"/>
<dbReference type="AlphaFoldDB" id="A0A5J6QWB9"/>
<dbReference type="RefSeq" id="WP_151137469.1">
    <property type="nucleotide sequence ID" value="NZ_CP043311.1"/>
</dbReference>
<evidence type="ECO:0000313" key="2">
    <source>
        <dbReference type="Proteomes" id="UP000327179"/>
    </source>
</evidence>
<dbReference type="Proteomes" id="UP000327179">
    <property type="component" value="Chromosome"/>
</dbReference>